<evidence type="ECO:0000256" key="1">
    <source>
        <dbReference type="ARBA" id="ARBA00010148"/>
    </source>
</evidence>
<protein>
    <recommendedName>
        <fullName evidence="6">ATPase</fullName>
    </recommendedName>
</protein>
<evidence type="ECO:0000313" key="4">
    <source>
        <dbReference type="EMBL" id="KAA9379037.1"/>
    </source>
</evidence>
<dbReference type="AlphaFoldDB" id="A0A5J5K3P5"/>
<evidence type="ECO:0008006" key="6">
    <source>
        <dbReference type="Google" id="ProtNLM"/>
    </source>
</evidence>
<keyword evidence="3" id="KW-0406">Ion transport</keyword>
<organism evidence="4 5">
    <name type="scientific">Microbispora cellulosiformans</name>
    <dbReference type="NCBI Taxonomy" id="2614688"/>
    <lineage>
        <taxon>Bacteria</taxon>
        <taxon>Bacillati</taxon>
        <taxon>Actinomycetota</taxon>
        <taxon>Actinomycetes</taxon>
        <taxon>Streptosporangiales</taxon>
        <taxon>Streptosporangiaceae</taxon>
        <taxon>Microbispora</taxon>
    </lineage>
</organism>
<dbReference type="RefSeq" id="WP_150933637.1">
    <property type="nucleotide sequence ID" value="NZ_VYTZ01000004.1"/>
</dbReference>
<comment type="similarity">
    <text evidence="1">Belongs to the V-ATPase F subunit family.</text>
</comment>
<dbReference type="Proteomes" id="UP000327011">
    <property type="component" value="Unassembled WGS sequence"/>
</dbReference>
<accession>A0A5J5K3P5</accession>
<dbReference type="GO" id="GO:0046961">
    <property type="term" value="F:proton-transporting ATPase activity, rotational mechanism"/>
    <property type="evidence" value="ECO:0007669"/>
    <property type="project" value="InterPro"/>
</dbReference>
<name>A0A5J5K3P5_9ACTN</name>
<dbReference type="InterPro" id="IPR008218">
    <property type="entry name" value="ATPase_V1-cplx_f_g_su"/>
</dbReference>
<dbReference type="Gene3D" id="3.40.50.10580">
    <property type="entry name" value="ATPase, V1 complex, subunit F"/>
    <property type="match status" value="1"/>
</dbReference>
<evidence type="ECO:0000256" key="2">
    <source>
        <dbReference type="ARBA" id="ARBA00022448"/>
    </source>
</evidence>
<dbReference type="EMBL" id="VYTZ01000004">
    <property type="protein sequence ID" value="KAA9379037.1"/>
    <property type="molecule type" value="Genomic_DNA"/>
</dbReference>
<evidence type="ECO:0000313" key="5">
    <source>
        <dbReference type="Proteomes" id="UP000327011"/>
    </source>
</evidence>
<keyword evidence="5" id="KW-1185">Reference proteome</keyword>
<dbReference type="InterPro" id="IPR036906">
    <property type="entry name" value="ATPase_V1_fsu_sf"/>
</dbReference>
<evidence type="ECO:0000256" key="3">
    <source>
        <dbReference type="ARBA" id="ARBA00023065"/>
    </source>
</evidence>
<dbReference type="Pfam" id="PF01990">
    <property type="entry name" value="ATP-synt_F"/>
    <property type="match status" value="1"/>
</dbReference>
<keyword evidence="2" id="KW-0813">Transport</keyword>
<gene>
    <name evidence="4" type="ORF">F5972_12520</name>
</gene>
<proteinExistence type="inferred from homology"/>
<comment type="caution">
    <text evidence="4">The sequence shown here is derived from an EMBL/GenBank/DDBJ whole genome shotgun (WGS) entry which is preliminary data.</text>
</comment>
<reference evidence="4 5" key="1">
    <citation type="submission" date="2019-09" db="EMBL/GenBank/DDBJ databases">
        <title>Screening of Novel Bioactive Compounds from Soil-Associated.</title>
        <authorList>
            <person name="Gong X."/>
        </authorList>
    </citation>
    <scope>NUCLEOTIDE SEQUENCE [LARGE SCALE GENOMIC DNA]</scope>
    <source>
        <strain evidence="4 5">Gxj-6</strain>
    </source>
</reference>
<dbReference type="SUPFAM" id="SSF159468">
    <property type="entry name" value="AtpF-like"/>
    <property type="match status" value="1"/>
</dbReference>
<sequence length="75" mass="7511">MGTVAVIGEAVRVAGFGLAGARVLVAEDAAEVRTAWRSLGPRVAVVVLTPRAAEALDATAPGEASDGPLTVVMPE</sequence>